<organism evidence="3 4">
    <name type="scientific">Strongyloides papillosus</name>
    <name type="common">Intestinal threadworm</name>
    <dbReference type="NCBI Taxonomy" id="174720"/>
    <lineage>
        <taxon>Eukaryota</taxon>
        <taxon>Metazoa</taxon>
        <taxon>Ecdysozoa</taxon>
        <taxon>Nematoda</taxon>
        <taxon>Chromadorea</taxon>
        <taxon>Rhabditida</taxon>
        <taxon>Tylenchina</taxon>
        <taxon>Panagrolaimomorpha</taxon>
        <taxon>Strongyloidoidea</taxon>
        <taxon>Strongyloididae</taxon>
        <taxon>Strongyloides</taxon>
    </lineage>
</organism>
<dbReference type="InterPro" id="IPR043502">
    <property type="entry name" value="DNA/RNA_pol_sf"/>
</dbReference>
<evidence type="ECO:0000313" key="3">
    <source>
        <dbReference type="Proteomes" id="UP000046392"/>
    </source>
</evidence>
<feature type="compositionally biased region" description="Basic and acidic residues" evidence="1">
    <location>
        <begin position="188"/>
        <end position="207"/>
    </location>
</feature>
<evidence type="ECO:0000259" key="2">
    <source>
        <dbReference type="Pfam" id="PF00078"/>
    </source>
</evidence>
<dbReference type="STRING" id="174720.A0A0N5BVV1"/>
<evidence type="ECO:0000256" key="1">
    <source>
        <dbReference type="SAM" id="MobiDB-lite"/>
    </source>
</evidence>
<dbReference type="Gene3D" id="3.10.10.10">
    <property type="entry name" value="HIV Type 1 Reverse Transcriptase, subunit A, domain 1"/>
    <property type="match status" value="1"/>
</dbReference>
<evidence type="ECO:0000313" key="4">
    <source>
        <dbReference type="WBParaSite" id="SPAL_0000995700.1"/>
    </source>
</evidence>
<feature type="domain" description="Reverse transcriptase" evidence="2">
    <location>
        <begin position="463"/>
        <end position="588"/>
    </location>
</feature>
<dbReference type="SUPFAM" id="SSF56672">
    <property type="entry name" value="DNA/RNA polymerases"/>
    <property type="match status" value="1"/>
</dbReference>
<reference evidence="4" key="1">
    <citation type="submission" date="2017-02" db="UniProtKB">
        <authorList>
            <consortium name="WormBaseParasite"/>
        </authorList>
    </citation>
    <scope>IDENTIFICATION</scope>
</reference>
<dbReference type="InterPro" id="IPR000477">
    <property type="entry name" value="RT_dom"/>
</dbReference>
<protein>
    <submittedName>
        <fullName evidence="4">Reverse transcriptase domain-containing protein</fullName>
    </submittedName>
</protein>
<dbReference type="PANTHER" id="PTHR33064:SF37">
    <property type="entry name" value="RIBONUCLEASE H"/>
    <property type="match status" value="1"/>
</dbReference>
<name>A0A0N5BVV1_STREA</name>
<sequence>MEPSINDLLTWYWQIELKSKRCPSEKKRRELILESIPDELLEDYIADDLDEKDSSALLHVASQFVKRKWLLEPLNKRFEMIGQNITISSRTNPYTYALKKIKNSAELLGFDDDVDNMVIQRFINLLPRGVVGKENLIQPRDMILTNWLTYAEKLDENHSRFKQVASAATTTIKSHIVKMKEIMLPKTEAKSDGKAEVKTEVKSDTKQNRFSMGNPSGATKKFFIHEKESDDVSATPIIDSGSSHSYLCSNTFDKLSDDTKKMLEKNDVHEVEVGDNRIKTKTLGSILLNISIPFVDAFNIPIKFFLIKNCNHNFLSLDESAKLHALSKLETERLEAIDVEKKSNISDKVPTKIKNKLDKLVYLTNDDYSRPPTSVHTIRVSDDYNPQQLRPIPTPPRYRQFLEDFLNKEVEKGFLKKVDKITPEMEISRARIVHSNENKDPRLVVMPMHINKFIICEQEQTGLTQKQIREGGVSLYKTVMDLKSAYKMQVLDEQSQLKCIFTTDIGVFQPLRVNFGFKDSSSAFLKHLRTLLGDIPYVTWWMDDLYIYAPEKIHEDIVCTVLERLEKANMKISLEKCQFMKKEVEYLNMDMDHYVMQLPFKKRCILQI</sequence>
<accession>A0A0N5BVV1</accession>
<dbReference type="Pfam" id="PF00078">
    <property type="entry name" value="RVT_1"/>
    <property type="match status" value="1"/>
</dbReference>
<dbReference type="InterPro" id="IPR043128">
    <property type="entry name" value="Rev_trsase/Diguanyl_cyclase"/>
</dbReference>
<dbReference type="AlphaFoldDB" id="A0A0N5BVV1"/>
<dbReference type="Proteomes" id="UP000046392">
    <property type="component" value="Unplaced"/>
</dbReference>
<keyword evidence="3" id="KW-1185">Reference proteome</keyword>
<dbReference type="Gene3D" id="3.30.70.270">
    <property type="match status" value="1"/>
</dbReference>
<proteinExistence type="predicted"/>
<feature type="region of interest" description="Disordered" evidence="1">
    <location>
        <begin position="188"/>
        <end position="211"/>
    </location>
</feature>
<dbReference type="InterPro" id="IPR051320">
    <property type="entry name" value="Viral_Replic_Matur_Polypro"/>
</dbReference>
<dbReference type="PANTHER" id="PTHR33064">
    <property type="entry name" value="POL PROTEIN"/>
    <property type="match status" value="1"/>
</dbReference>
<dbReference type="WBParaSite" id="SPAL_0000995700.1">
    <property type="protein sequence ID" value="SPAL_0000995700.1"/>
    <property type="gene ID" value="SPAL_0000995700"/>
</dbReference>